<keyword evidence="1" id="KW-0812">Transmembrane</keyword>
<evidence type="ECO:0000313" key="3">
    <source>
        <dbReference type="Proteomes" id="UP000177838"/>
    </source>
</evidence>
<sequence length="85" mass="9888">MWLLNYVEKVRTYPLPRRRHLLLVWTTGLTLAVIILWLFNLWLVSSASADWWQGLVPAGLAGEWDRVMAGAQLVVDYIVNFLSFR</sequence>
<accession>A0A1G2QH37</accession>
<dbReference type="AlphaFoldDB" id="A0A1G2QH37"/>
<proteinExistence type="predicted"/>
<feature type="transmembrane region" description="Helical" evidence="1">
    <location>
        <begin position="21"/>
        <end position="44"/>
    </location>
</feature>
<organism evidence="2 3">
    <name type="scientific">Candidatus Vogelbacteria bacterium RIFOXYD1_FULL_46_19</name>
    <dbReference type="NCBI Taxonomy" id="1802439"/>
    <lineage>
        <taxon>Bacteria</taxon>
        <taxon>Candidatus Vogeliibacteriota</taxon>
    </lineage>
</organism>
<keyword evidence="1" id="KW-0472">Membrane</keyword>
<keyword evidence="1" id="KW-1133">Transmembrane helix</keyword>
<evidence type="ECO:0000313" key="2">
    <source>
        <dbReference type="EMBL" id="OHA59900.1"/>
    </source>
</evidence>
<evidence type="ECO:0000256" key="1">
    <source>
        <dbReference type="SAM" id="Phobius"/>
    </source>
</evidence>
<dbReference type="STRING" id="1802439.A2589_02565"/>
<name>A0A1G2QH37_9BACT</name>
<dbReference type="Proteomes" id="UP000177838">
    <property type="component" value="Unassembled WGS sequence"/>
</dbReference>
<gene>
    <name evidence="2" type="ORF">A2589_02565</name>
</gene>
<reference evidence="2 3" key="1">
    <citation type="journal article" date="2016" name="Nat. Commun.">
        <title>Thousands of microbial genomes shed light on interconnected biogeochemical processes in an aquifer system.</title>
        <authorList>
            <person name="Anantharaman K."/>
            <person name="Brown C.T."/>
            <person name="Hug L.A."/>
            <person name="Sharon I."/>
            <person name="Castelle C.J."/>
            <person name="Probst A.J."/>
            <person name="Thomas B.C."/>
            <person name="Singh A."/>
            <person name="Wilkins M.J."/>
            <person name="Karaoz U."/>
            <person name="Brodie E.L."/>
            <person name="Williams K.H."/>
            <person name="Hubbard S.S."/>
            <person name="Banfield J.F."/>
        </authorList>
    </citation>
    <scope>NUCLEOTIDE SEQUENCE [LARGE SCALE GENOMIC DNA]</scope>
</reference>
<dbReference type="EMBL" id="MHTK01000004">
    <property type="protein sequence ID" value="OHA59900.1"/>
    <property type="molecule type" value="Genomic_DNA"/>
</dbReference>
<protein>
    <submittedName>
        <fullName evidence="2">Uncharacterized protein</fullName>
    </submittedName>
</protein>
<comment type="caution">
    <text evidence="2">The sequence shown here is derived from an EMBL/GenBank/DDBJ whole genome shotgun (WGS) entry which is preliminary data.</text>
</comment>